<dbReference type="EMBL" id="CAJEWN010000116">
    <property type="protein sequence ID" value="CAD2166207.1"/>
    <property type="molecule type" value="Genomic_DNA"/>
</dbReference>
<evidence type="ECO:0000313" key="6">
    <source>
        <dbReference type="Proteomes" id="UP000580250"/>
    </source>
</evidence>
<dbReference type="Proteomes" id="UP000580250">
    <property type="component" value="Unassembled WGS sequence"/>
</dbReference>
<feature type="region of interest" description="Disordered" evidence="1">
    <location>
        <begin position="398"/>
        <end position="524"/>
    </location>
</feature>
<feature type="compositionally biased region" description="Polar residues" evidence="1">
    <location>
        <begin position="481"/>
        <end position="502"/>
    </location>
</feature>
<evidence type="ECO:0000313" key="5">
    <source>
        <dbReference type="EMBL" id="CAD2206713.1"/>
    </source>
</evidence>
<evidence type="ECO:0000313" key="2">
    <source>
        <dbReference type="EMBL" id="CAD2166207.1"/>
    </source>
</evidence>
<comment type="caution">
    <text evidence="4">The sequence shown here is derived from an EMBL/GenBank/DDBJ whole genome shotgun (WGS) entry which is preliminary data.</text>
</comment>
<dbReference type="EMBL" id="CAJEWN010000217">
    <property type="protein sequence ID" value="CAD2173432.1"/>
    <property type="molecule type" value="Genomic_DNA"/>
</dbReference>
<reference evidence="4 6" key="1">
    <citation type="submission" date="2020-08" db="EMBL/GenBank/DDBJ databases">
        <authorList>
            <person name="Koutsovoulos G."/>
            <person name="Danchin GJ E."/>
        </authorList>
    </citation>
    <scope>NUCLEOTIDE SEQUENCE [LARGE SCALE GENOMIC DNA]</scope>
</reference>
<evidence type="ECO:0000313" key="3">
    <source>
        <dbReference type="EMBL" id="CAD2171569.1"/>
    </source>
</evidence>
<name>A0A6V7VEZ1_MELEN</name>
<dbReference type="EMBL" id="CAJEWN010003157">
    <property type="protein sequence ID" value="CAD2206713.1"/>
    <property type="molecule type" value="Genomic_DNA"/>
</dbReference>
<gene>
    <name evidence="2" type="ORF">MENT_LOCUS17665</name>
    <name evidence="3" type="ORF">MENT_LOCUS23068</name>
    <name evidence="4" type="ORF">MENT_LOCUS25038</name>
    <name evidence="5" type="ORF">MENT_LOCUS60606</name>
</gene>
<feature type="compositionally biased region" description="Pro residues" evidence="1">
    <location>
        <begin position="419"/>
        <end position="428"/>
    </location>
</feature>
<sequence length="731" mass="84576">MSNSFFVFLPSNIPDYPDNRPNKFRVHLPKPLYFSGNWVCGLHSINYPYSWAATIGTLDDQWIDIHFKDNLGMGRVLRVPVPKASHTSVEKLHEFLISTLQHQSETYGASPLEKPEDLVDLPSLKHPRNKRSLEELRQIRVGIIPKVDEVFIDYPDQYWDQIKILKDKLVEDSKSLDEFKLRTDQEKDETIKSEMTTTFWNLSYKRSALESRIRKLEEEAKRRDFEKNNSDVNIVVDFFETYPENYNEILIIDHLKLIALFIEDKRETPLQLEGFLPRFKKEIERMTKRVNLLDAAVLRRDKQKTVKQYNRENYITHKGYVDKFFNDNPDYWPAIRSNFYGLIATYQEISNTKTLYDEETDEDRKKELNTKIDGLKRLVNYRMDRFRALEFEGIARDKETADEPYRPPPLPTYTDIHPPTTPSIPPTIPTQQTSSLKSLPSYTSPTKPVSQDQQKGEQPPLPPVIIEPPKPTDISKPSPIPETTTPVQPSLIPETTTPVQPSQPEPATEDLSKLPVLPTPEETFSDPLWTEEMEQILTKILGRTPTRQARINYLPNMPALLRQYGRLKKDKVDASVQKQIIDSIEILYHKDFERFKVQFTHTSIKYLSFSPQLGYVLGFENTNMVQNREIAKYGCDLRGGFSSFAVYTKGLTENMIIGNSLSSLLRVVSVAGAKPGEYNENIYDSPIYARVLPKEVNEIEIEIRTMDNGRLVPFSFGTVLIVLIFKKVINF</sequence>
<feature type="compositionally biased region" description="Polar residues" evidence="1">
    <location>
        <begin position="436"/>
        <end position="453"/>
    </location>
</feature>
<evidence type="ECO:0000256" key="1">
    <source>
        <dbReference type="SAM" id="MobiDB-lite"/>
    </source>
</evidence>
<organism evidence="4 6">
    <name type="scientific">Meloidogyne enterolobii</name>
    <name type="common">Root-knot nematode worm</name>
    <name type="synonym">Meloidogyne mayaguensis</name>
    <dbReference type="NCBI Taxonomy" id="390850"/>
    <lineage>
        <taxon>Eukaryota</taxon>
        <taxon>Metazoa</taxon>
        <taxon>Ecdysozoa</taxon>
        <taxon>Nematoda</taxon>
        <taxon>Chromadorea</taxon>
        <taxon>Rhabditida</taxon>
        <taxon>Tylenchina</taxon>
        <taxon>Tylenchomorpha</taxon>
        <taxon>Tylenchoidea</taxon>
        <taxon>Meloidogynidae</taxon>
        <taxon>Meloidogyninae</taxon>
        <taxon>Meloidogyne</taxon>
    </lineage>
</organism>
<evidence type="ECO:0000313" key="4">
    <source>
        <dbReference type="EMBL" id="CAD2173432.1"/>
    </source>
</evidence>
<protein>
    <submittedName>
        <fullName evidence="4">Uncharacterized protein</fullName>
    </submittedName>
</protein>
<dbReference type="AlphaFoldDB" id="A0A6V7VEZ1"/>
<feature type="compositionally biased region" description="Pro residues" evidence="1">
    <location>
        <begin position="459"/>
        <end position="471"/>
    </location>
</feature>
<dbReference type="EMBL" id="CAJEWN010000187">
    <property type="protein sequence ID" value="CAD2171569.1"/>
    <property type="molecule type" value="Genomic_DNA"/>
</dbReference>
<proteinExistence type="predicted"/>
<accession>A0A6V7VEZ1</accession>
<dbReference type="OrthoDB" id="5875955at2759"/>